<name>B7PXF4_IXOSC</name>
<dbReference type="VEuPathDB" id="VectorBase:ISCW010178"/>
<dbReference type="PaxDb" id="6945-B7PXF4"/>
<organism>
    <name type="scientific">Ixodes scapularis</name>
    <name type="common">Black-legged tick</name>
    <name type="synonym">Deer tick</name>
    <dbReference type="NCBI Taxonomy" id="6945"/>
    <lineage>
        <taxon>Eukaryota</taxon>
        <taxon>Metazoa</taxon>
        <taxon>Ecdysozoa</taxon>
        <taxon>Arthropoda</taxon>
        <taxon>Chelicerata</taxon>
        <taxon>Arachnida</taxon>
        <taxon>Acari</taxon>
        <taxon>Parasitiformes</taxon>
        <taxon>Ixodida</taxon>
        <taxon>Ixodoidea</taxon>
        <taxon>Ixodidae</taxon>
        <taxon>Ixodinae</taxon>
        <taxon>Ixodes</taxon>
    </lineage>
</organism>
<feature type="non-terminal residue" evidence="1">
    <location>
        <position position="52"/>
    </location>
</feature>
<dbReference type="InParanoid" id="B7PXF4"/>
<reference evidence="1 3" key="1">
    <citation type="submission" date="2008-03" db="EMBL/GenBank/DDBJ databases">
        <title>Annotation of Ixodes scapularis.</title>
        <authorList>
            <consortium name="Ixodes scapularis Genome Project Consortium"/>
            <person name="Caler E."/>
            <person name="Hannick L.I."/>
            <person name="Bidwell S."/>
            <person name="Joardar V."/>
            <person name="Thiagarajan M."/>
            <person name="Amedeo P."/>
            <person name="Galinsky K.J."/>
            <person name="Schobel S."/>
            <person name="Inman J."/>
            <person name="Hostetler J."/>
            <person name="Miller J."/>
            <person name="Hammond M."/>
            <person name="Megy K."/>
            <person name="Lawson D."/>
            <person name="Kodira C."/>
            <person name="Sutton G."/>
            <person name="Meyer J."/>
            <person name="Hill C.A."/>
            <person name="Birren B."/>
            <person name="Nene V."/>
            <person name="Collins F."/>
            <person name="Alarcon-Chaidez F."/>
            <person name="Wikel S."/>
            <person name="Strausberg R."/>
        </authorList>
    </citation>
    <scope>NUCLEOTIDE SEQUENCE [LARGE SCALE GENOMIC DNA]</scope>
    <source>
        <strain evidence="3">Wikel</strain>
        <strain evidence="1">Wikel colony</strain>
    </source>
</reference>
<evidence type="ECO:0000313" key="1">
    <source>
        <dbReference type="EMBL" id="EEC11276.1"/>
    </source>
</evidence>
<accession>B7PXF4</accession>
<protein>
    <submittedName>
        <fullName evidence="1 2">Uncharacterized protein</fullName>
    </submittedName>
</protein>
<reference evidence="2" key="2">
    <citation type="submission" date="2020-05" db="UniProtKB">
        <authorList>
            <consortium name="EnsemblMetazoa"/>
        </authorList>
    </citation>
    <scope>IDENTIFICATION</scope>
    <source>
        <strain evidence="2">wikel</strain>
    </source>
</reference>
<keyword evidence="3" id="KW-1185">Reference proteome</keyword>
<dbReference type="AlphaFoldDB" id="B7PXF4"/>
<dbReference type="HOGENOM" id="CLU_3093409_0_0_1"/>
<dbReference type="EnsemblMetazoa" id="ISCW010178-RA">
    <property type="protein sequence ID" value="ISCW010178-PA"/>
    <property type="gene ID" value="ISCW010178"/>
</dbReference>
<dbReference type="EMBL" id="DS813669">
    <property type="protein sequence ID" value="EEC11276.1"/>
    <property type="molecule type" value="Genomic_DNA"/>
</dbReference>
<feature type="non-terminal residue" evidence="1">
    <location>
        <position position="1"/>
    </location>
</feature>
<proteinExistence type="predicted"/>
<evidence type="ECO:0000313" key="2">
    <source>
        <dbReference type="EnsemblMetazoa" id="ISCW010178-PA"/>
    </source>
</evidence>
<evidence type="ECO:0000313" key="3">
    <source>
        <dbReference type="Proteomes" id="UP000001555"/>
    </source>
</evidence>
<dbReference type="Proteomes" id="UP000001555">
    <property type="component" value="Unassembled WGS sequence"/>
</dbReference>
<sequence length="52" mass="5746">GRETPFQVCRTDCSTVWPICSHIQCPPAAPSFKICRCAGPIVGIFDILLLKR</sequence>
<gene>
    <name evidence="1" type="ORF">IscW_ISCW010178</name>
</gene>
<dbReference type="EMBL" id="ABJB010436534">
    <property type="status" value="NOT_ANNOTATED_CDS"/>
    <property type="molecule type" value="Genomic_DNA"/>
</dbReference>